<reference evidence="5" key="1">
    <citation type="submission" date="2023-03" db="EMBL/GenBank/DDBJ databases">
        <title>Massive genome expansion in bonnet fungi (Mycena s.s.) driven by repeated elements and novel gene families across ecological guilds.</title>
        <authorList>
            <consortium name="Lawrence Berkeley National Laboratory"/>
            <person name="Harder C.B."/>
            <person name="Miyauchi S."/>
            <person name="Viragh M."/>
            <person name="Kuo A."/>
            <person name="Thoen E."/>
            <person name="Andreopoulos B."/>
            <person name="Lu D."/>
            <person name="Skrede I."/>
            <person name="Drula E."/>
            <person name="Henrissat B."/>
            <person name="Morin E."/>
            <person name="Kohler A."/>
            <person name="Barry K."/>
            <person name="LaButti K."/>
            <person name="Morin E."/>
            <person name="Salamov A."/>
            <person name="Lipzen A."/>
            <person name="Mereny Z."/>
            <person name="Hegedus B."/>
            <person name="Baldrian P."/>
            <person name="Stursova M."/>
            <person name="Weitz H."/>
            <person name="Taylor A."/>
            <person name="Grigoriev I.V."/>
            <person name="Nagy L.G."/>
            <person name="Martin F."/>
            <person name="Kauserud H."/>
        </authorList>
    </citation>
    <scope>NUCLEOTIDE SEQUENCE</scope>
    <source>
        <strain evidence="5">CBHHK067</strain>
    </source>
</reference>
<dbReference type="Gene3D" id="1.10.510.10">
    <property type="entry name" value="Transferase(Phosphotransferase) domain 1"/>
    <property type="match status" value="1"/>
</dbReference>
<evidence type="ECO:0000313" key="5">
    <source>
        <dbReference type="EMBL" id="KAJ7656680.1"/>
    </source>
</evidence>
<dbReference type="GO" id="GO:0005524">
    <property type="term" value="F:ATP binding"/>
    <property type="evidence" value="ECO:0007669"/>
    <property type="project" value="UniProtKB-KW"/>
</dbReference>
<proteinExistence type="inferred from homology"/>
<dbReference type="PIRSF" id="PIRSF000654">
    <property type="entry name" value="Integrin-linked_kinase"/>
    <property type="match status" value="1"/>
</dbReference>
<accession>A0AAD7CPR2</accession>
<comment type="similarity">
    <text evidence="1">Belongs to the protein kinase superfamily. STE Ser/Thr protein kinase family. STE20 subfamily.</text>
</comment>
<evidence type="ECO:0000256" key="3">
    <source>
        <dbReference type="ARBA" id="ARBA00022840"/>
    </source>
</evidence>
<dbReference type="PROSITE" id="PS50011">
    <property type="entry name" value="PROTEIN_KINASE_DOM"/>
    <property type="match status" value="1"/>
</dbReference>
<keyword evidence="6" id="KW-1185">Reference proteome</keyword>
<evidence type="ECO:0000259" key="4">
    <source>
        <dbReference type="PROSITE" id="PS50011"/>
    </source>
</evidence>
<keyword evidence="5" id="KW-0418">Kinase</keyword>
<keyword evidence="5" id="KW-0808">Transferase</keyword>
<dbReference type="Pfam" id="PF00069">
    <property type="entry name" value="Pkinase"/>
    <property type="match status" value="1"/>
</dbReference>
<organism evidence="5 6">
    <name type="scientific">Mycena rosella</name>
    <name type="common">Pink bonnet</name>
    <name type="synonym">Agaricus rosellus</name>
    <dbReference type="NCBI Taxonomy" id="1033263"/>
    <lineage>
        <taxon>Eukaryota</taxon>
        <taxon>Fungi</taxon>
        <taxon>Dikarya</taxon>
        <taxon>Basidiomycota</taxon>
        <taxon>Agaricomycotina</taxon>
        <taxon>Agaricomycetes</taxon>
        <taxon>Agaricomycetidae</taxon>
        <taxon>Agaricales</taxon>
        <taxon>Marasmiineae</taxon>
        <taxon>Mycenaceae</taxon>
        <taxon>Mycena</taxon>
    </lineage>
</organism>
<protein>
    <submittedName>
        <fullName evidence="5">Kinase-like domain-containing protein</fullName>
    </submittedName>
</protein>
<dbReference type="PANTHER" id="PTHR45832:SF22">
    <property type="entry name" value="SERINE_THREONINE-PROTEIN KINASE SAMKA-RELATED"/>
    <property type="match status" value="1"/>
</dbReference>
<dbReference type="InterPro" id="IPR051931">
    <property type="entry name" value="PAK3-like"/>
</dbReference>
<name>A0AAD7CPR2_MYCRO</name>
<dbReference type="AlphaFoldDB" id="A0AAD7CPR2"/>
<evidence type="ECO:0000256" key="2">
    <source>
        <dbReference type="ARBA" id="ARBA00022741"/>
    </source>
</evidence>
<keyword evidence="3" id="KW-0067">ATP-binding</keyword>
<sequence>MKELRHRNIVDFIEGYYLAKSYLAESGELWLVMEYMQSRALTELIIETPLTMREEQMSRICAETLSGLEYLHSRCIVHRDIKSDSILFDRLGHVKITGLGLCAKLTNQNPMCRHMVGSPQWMAPEVVKREEYGLKADIWSFGIMIMEMVENKPPYFDEGPRKVLHLVAKNGAPTLKKPEALSHGLRHFMSLCLCVDVRNRATASELLNVGFRCVQLVSCLTHMQHDFLRSAYGLGPSKPD</sequence>
<gene>
    <name evidence="5" type="ORF">B0H17DRAFT_955940</name>
</gene>
<dbReference type="InterPro" id="IPR000719">
    <property type="entry name" value="Prot_kinase_dom"/>
</dbReference>
<evidence type="ECO:0000313" key="6">
    <source>
        <dbReference type="Proteomes" id="UP001221757"/>
    </source>
</evidence>
<dbReference type="GO" id="GO:0004672">
    <property type="term" value="F:protein kinase activity"/>
    <property type="evidence" value="ECO:0007669"/>
    <property type="project" value="InterPro"/>
</dbReference>
<evidence type="ECO:0000256" key="1">
    <source>
        <dbReference type="ARBA" id="ARBA00008874"/>
    </source>
</evidence>
<dbReference type="Proteomes" id="UP001221757">
    <property type="component" value="Unassembled WGS sequence"/>
</dbReference>
<dbReference type="EMBL" id="JARKIE010000296">
    <property type="protein sequence ID" value="KAJ7656680.1"/>
    <property type="molecule type" value="Genomic_DNA"/>
</dbReference>
<comment type="caution">
    <text evidence="5">The sequence shown here is derived from an EMBL/GenBank/DDBJ whole genome shotgun (WGS) entry which is preliminary data.</text>
</comment>
<dbReference type="PANTHER" id="PTHR45832">
    <property type="entry name" value="SERINE/THREONINE-PROTEIN KINASE SAMKA-RELATED-RELATED"/>
    <property type="match status" value="1"/>
</dbReference>
<dbReference type="SUPFAM" id="SSF56112">
    <property type="entry name" value="Protein kinase-like (PK-like)"/>
    <property type="match status" value="1"/>
</dbReference>
<feature type="domain" description="Protein kinase" evidence="4">
    <location>
        <begin position="1"/>
        <end position="228"/>
    </location>
</feature>
<keyword evidence="2" id="KW-0547">Nucleotide-binding</keyword>
<dbReference type="InterPro" id="IPR011009">
    <property type="entry name" value="Kinase-like_dom_sf"/>
</dbReference>